<dbReference type="InterPro" id="IPR024535">
    <property type="entry name" value="RHGA/B-epi-like_pectate_lyase"/>
</dbReference>
<sequence>MALVIADRVRESSTTTGTGSISLGGAVTGYQTFLSAIGSGNTTYYLISNTTNSEWEYGIGTVSSGTLSRSTVISSSNLGAVVNFTAGAKDVLCSIPVEKAVYLDANGNVVPNSAAVSVKDFGAVGNGVTDDTVAIQAALTYIASVSAVGPLPPDFSNKPTLYFPHGVYLVSTPFAAITFNGLHIKGEGVNTSVIYYTGTSNSPLFDIGSFSTAPTDIFNGPIGTHFENISLLGLSSQTAGARKSQGIRCSGGGSLTIENVLVEYFAYGVNCPYGGDFNSYINLSVSYCDVGVYQGPGGQQWYSANLNVFGSEEGIVIDRAVHGHFAMPILNSNHLRGVLFECLTEATTRQLTTLPGGGGGIGFFGDYVFDTPWLESNAGGLGANFVTTHYFENRNGGSDAYRNIVINNPFVVAGASGSAITTSIFGSTSGLTAQNVTINNLRFSGTISYVFYQPFGSLLNGFSVQNGYSTPAISDNTSYTYNQYTAASDIKHTSSPFIRETAAIDGVNRIQEVIDMTDLFIKWNFWLASSSYITRLSFDVQNRKICFGDISSGNDPIINHGSYNAMPTTGSWAKGSFIYNINPVVASNRILLGWSRLTTGSANVAGTDWVPCYVSTV</sequence>
<dbReference type="InterPro" id="IPR011050">
    <property type="entry name" value="Pectin_lyase_fold/virulence"/>
</dbReference>
<accession>A0A975MQC3</accession>
<keyword evidence="3" id="KW-1185">Reference proteome</keyword>
<reference evidence="2" key="1">
    <citation type="submission" date="2021-04" db="EMBL/GenBank/DDBJ databases">
        <title>Draft genome sequence data of methanotrophic Methylovulum sp. strain S1L and Methylomonas sp. strain S2AM isolated from boreal lake water columns.</title>
        <authorList>
            <person name="Rissanen A.J."/>
            <person name="Mangayil R."/>
            <person name="Svenning M.M."/>
            <person name="Khanongnuch R."/>
        </authorList>
    </citation>
    <scope>NUCLEOTIDE SEQUENCE</scope>
    <source>
        <strain evidence="2">S2AM</strain>
    </source>
</reference>
<proteinExistence type="predicted"/>
<evidence type="ECO:0000313" key="3">
    <source>
        <dbReference type="Proteomes" id="UP000676649"/>
    </source>
</evidence>
<dbReference type="RefSeq" id="WP_215583327.1">
    <property type="nucleotide sequence ID" value="NZ_CP073754.1"/>
</dbReference>
<dbReference type="AlphaFoldDB" id="A0A975MQC3"/>
<dbReference type="Gene3D" id="2.160.20.10">
    <property type="entry name" value="Single-stranded right-handed beta-helix, Pectin lyase-like"/>
    <property type="match status" value="1"/>
</dbReference>
<dbReference type="SUPFAM" id="SSF51126">
    <property type="entry name" value="Pectin lyase-like"/>
    <property type="match status" value="1"/>
</dbReference>
<dbReference type="KEGG" id="mpad:KEF85_03425"/>
<dbReference type="Pfam" id="PF12708">
    <property type="entry name" value="Pect-lyase_RHGA_epim"/>
    <property type="match status" value="1"/>
</dbReference>
<name>A0A975MQC3_9GAMM</name>
<evidence type="ECO:0000313" key="2">
    <source>
        <dbReference type="EMBL" id="QWF71544.1"/>
    </source>
</evidence>
<dbReference type="Proteomes" id="UP000676649">
    <property type="component" value="Chromosome"/>
</dbReference>
<dbReference type="EMBL" id="CP073754">
    <property type="protein sequence ID" value="QWF71544.1"/>
    <property type="molecule type" value="Genomic_DNA"/>
</dbReference>
<gene>
    <name evidence="2" type="ORF">KEF85_03425</name>
</gene>
<organism evidence="2 3">
    <name type="scientific">Methylomonas paludis</name>
    <dbReference type="NCBI Taxonomy" id="1173101"/>
    <lineage>
        <taxon>Bacteria</taxon>
        <taxon>Pseudomonadati</taxon>
        <taxon>Pseudomonadota</taxon>
        <taxon>Gammaproteobacteria</taxon>
        <taxon>Methylococcales</taxon>
        <taxon>Methylococcaceae</taxon>
        <taxon>Methylomonas</taxon>
    </lineage>
</organism>
<dbReference type="InterPro" id="IPR012334">
    <property type="entry name" value="Pectin_lyas_fold"/>
</dbReference>
<protein>
    <recommendedName>
        <fullName evidence="1">Rhamnogalacturonase A/B/Epimerase-like pectate lyase domain-containing protein</fullName>
    </recommendedName>
</protein>
<feature type="domain" description="Rhamnogalacturonase A/B/Epimerase-like pectate lyase" evidence="1">
    <location>
        <begin position="116"/>
        <end position="198"/>
    </location>
</feature>
<evidence type="ECO:0000259" key="1">
    <source>
        <dbReference type="Pfam" id="PF12708"/>
    </source>
</evidence>